<dbReference type="EMBL" id="KZ305051">
    <property type="protein sequence ID" value="PIA36217.1"/>
    <property type="molecule type" value="Genomic_DNA"/>
</dbReference>
<dbReference type="CDD" id="cd00590">
    <property type="entry name" value="RRM_SF"/>
    <property type="match status" value="1"/>
</dbReference>
<evidence type="ECO:0000259" key="4">
    <source>
        <dbReference type="PROSITE" id="PS50102"/>
    </source>
</evidence>
<evidence type="ECO:0000256" key="3">
    <source>
        <dbReference type="SAM" id="MobiDB-lite"/>
    </source>
</evidence>
<dbReference type="EMBL" id="KZ305051">
    <property type="protein sequence ID" value="PIA36216.1"/>
    <property type="molecule type" value="Genomic_DNA"/>
</dbReference>
<keyword evidence="1 2" id="KW-0694">RNA-binding</keyword>
<dbReference type="SMART" id="SM00360">
    <property type="entry name" value="RRM"/>
    <property type="match status" value="1"/>
</dbReference>
<feature type="compositionally biased region" description="Low complexity" evidence="3">
    <location>
        <begin position="419"/>
        <end position="429"/>
    </location>
</feature>
<dbReference type="SUPFAM" id="SSF54427">
    <property type="entry name" value="NTF2-like"/>
    <property type="match status" value="1"/>
</dbReference>
<dbReference type="Pfam" id="PF02136">
    <property type="entry name" value="NTF2"/>
    <property type="match status" value="1"/>
</dbReference>
<evidence type="ECO:0000313" key="7">
    <source>
        <dbReference type="Proteomes" id="UP000230069"/>
    </source>
</evidence>
<evidence type="ECO:0000313" key="6">
    <source>
        <dbReference type="EMBL" id="PIA36215.1"/>
    </source>
</evidence>
<dbReference type="SUPFAM" id="SSF54928">
    <property type="entry name" value="RNA-binding domain, RBD"/>
    <property type="match status" value="1"/>
</dbReference>
<dbReference type="STRING" id="218851.A0A2G5CY66"/>
<dbReference type="InterPro" id="IPR000504">
    <property type="entry name" value="RRM_dom"/>
</dbReference>
<dbReference type="Pfam" id="PF00076">
    <property type="entry name" value="RRM_1"/>
    <property type="match status" value="1"/>
</dbReference>
<dbReference type="Gene3D" id="3.30.70.330">
    <property type="match status" value="1"/>
</dbReference>
<dbReference type="CDD" id="cd00780">
    <property type="entry name" value="NTF2"/>
    <property type="match status" value="1"/>
</dbReference>
<accession>A0A2G5CY66</accession>
<dbReference type="PANTHER" id="PTHR10693">
    <property type="entry name" value="RAS GTPASE-ACTIVATING PROTEIN-BINDING PROTEIN"/>
    <property type="match status" value="1"/>
</dbReference>
<dbReference type="InterPro" id="IPR012677">
    <property type="entry name" value="Nucleotide-bd_a/b_plait_sf"/>
</dbReference>
<dbReference type="AlphaFoldDB" id="A0A2G5CY66"/>
<dbReference type="Gene3D" id="3.10.450.50">
    <property type="match status" value="1"/>
</dbReference>
<reference evidence="6 7" key="1">
    <citation type="submission" date="2017-09" db="EMBL/GenBank/DDBJ databases">
        <title>WGS assembly of Aquilegia coerulea Goldsmith.</title>
        <authorList>
            <person name="Hodges S."/>
            <person name="Kramer E."/>
            <person name="Nordborg M."/>
            <person name="Tomkins J."/>
            <person name="Borevitz J."/>
            <person name="Derieg N."/>
            <person name="Yan J."/>
            <person name="Mihaltcheva S."/>
            <person name="Hayes R.D."/>
            <person name="Rokhsar D."/>
        </authorList>
    </citation>
    <scope>NUCLEOTIDE SEQUENCE [LARGE SCALE GENOMIC DNA]</scope>
    <source>
        <strain evidence="7">cv. Goldsmith</strain>
    </source>
</reference>
<dbReference type="GO" id="GO:1990904">
    <property type="term" value="C:ribonucleoprotein complex"/>
    <property type="evidence" value="ECO:0007669"/>
    <property type="project" value="TreeGrafter"/>
</dbReference>
<organism evidence="6 7">
    <name type="scientific">Aquilegia coerulea</name>
    <name type="common">Rocky mountain columbine</name>
    <dbReference type="NCBI Taxonomy" id="218851"/>
    <lineage>
        <taxon>Eukaryota</taxon>
        <taxon>Viridiplantae</taxon>
        <taxon>Streptophyta</taxon>
        <taxon>Embryophyta</taxon>
        <taxon>Tracheophyta</taxon>
        <taxon>Spermatophyta</taxon>
        <taxon>Magnoliopsida</taxon>
        <taxon>Ranunculales</taxon>
        <taxon>Ranunculaceae</taxon>
        <taxon>Thalictroideae</taxon>
        <taxon>Aquilegia</taxon>
    </lineage>
</organism>
<proteinExistence type="predicted"/>
<dbReference type="EMBL" id="KZ305051">
    <property type="protein sequence ID" value="PIA36215.1"/>
    <property type="molecule type" value="Genomic_DNA"/>
</dbReference>
<feature type="region of interest" description="Disordered" evidence="3">
    <location>
        <begin position="391"/>
        <end position="475"/>
    </location>
</feature>
<dbReference type="InterPro" id="IPR035979">
    <property type="entry name" value="RBD_domain_sf"/>
</dbReference>
<dbReference type="PROSITE" id="PS50177">
    <property type="entry name" value="NTF2_DOMAIN"/>
    <property type="match status" value="1"/>
</dbReference>
<dbReference type="PANTHER" id="PTHR10693:SF58">
    <property type="entry name" value="OS02G0131700 PROTEIN"/>
    <property type="match status" value="1"/>
</dbReference>
<dbReference type="FunFam" id="3.10.450.50:FF:000003">
    <property type="entry name" value="Nuclear transport factor 2 family protein"/>
    <property type="match status" value="1"/>
</dbReference>
<dbReference type="GO" id="GO:0005829">
    <property type="term" value="C:cytosol"/>
    <property type="evidence" value="ECO:0007669"/>
    <property type="project" value="TreeGrafter"/>
</dbReference>
<dbReference type="Proteomes" id="UP000230069">
    <property type="component" value="Unassembled WGS sequence"/>
</dbReference>
<feature type="domain" description="RRM" evidence="4">
    <location>
        <begin position="317"/>
        <end position="394"/>
    </location>
</feature>
<evidence type="ECO:0008006" key="8">
    <source>
        <dbReference type="Google" id="ProtNLM"/>
    </source>
</evidence>
<dbReference type="InterPro" id="IPR032710">
    <property type="entry name" value="NTF2-like_dom_sf"/>
</dbReference>
<name>A0A2G5CY66_AQUCA</name>
<dbReference type="OrthoDB" id="339151at2759"/>
<dbReference type="InterPro" id="IPR018222">
    <property type="entry name" value="Nuclear_transport_factor_2_euk"/>
</dbReference>
<dbReference type="InterPro" id="IPR039539">
    <property type="entry name" value="Ras_GTPase_bind_prot"/>
</dbReference>
<protein>
    <recommendedName>
        <fullName evidence="8">NTF2 domain-containing protein</fullName>
    </recommendedName>
</protein>
<feature type="domain" description="NTF2" evidence="5">
    <location>
        <begin position="14"/>
        <end position="130"/>
    </location>
</feature>
<evidence type="ECO:0000259" key="5">
    <source>
        <dbReference type="PROSITE" id="PS50177"/>
    </source>
</evidence>
<dbReference type="PROSITE" id="PS50102">
    <property type="entry name" value="RRM"/>
    <property type="match status" value="1"/>
</dbReference>
<evidence type="ECO:0000256" key="1">
    <source>
        <dbReference type="ARBA" id="ARBA00022884"/>
    </source>
</evidence>
<sequence length="475" mass="52812">MASLFPASVSAYQVGTYFVQQYYQVLQQQPDFVYQFYTDASTMLRIDGTNGHNETATTMLQIHSLIMSLNFSGIEIKTAHSLDSWTGGVLVMVSGSVQPKDYGRRRNFMQTFFLAPQEKGYYVLNDIFHFLDEENIHQHPAAILAHSHFDSKVNVLNPLPEPVSDYMPTREIQTRDFVASSNVEENDLVDNYSFPEQQEQHQALETNNIVDDTPVEELTSSFSHAMSSIQDPSPVIIEEPVGEPQKHTYASILRVAKAQSTAPVAPQRSVKKSAPPTPEWNNAPLPTQRFYPVSAMGSDRSVATEDFITHVEEGEGRSVYVRGLTTAISSFDIEQEFKNFGSIKPDGVAIQNRQDINVVYAFVEFEDAVGARNAINASPVEIAGTKIYIEERRPRSSSTSRGRGRGRGRGSYSTDASRGRFGTRNFGRGSADGADKDYSRPRGNGYHRRGATQDRGILGNHVSRNGQNPSDDAAY</sequence>
<evidence type="ECO:0000256" key="2">
    <source>
        <dbReference type="PROSITE-ProRule" id="PRU00176"/>
    </source>
</evidence>
<feature type="compositionally biased region" description="Polar residues" evidence="3">
    <location>
        <begin position="462"/>
        <end position="475"/>
    </location>
</feature>
<keyword evidence="7" id="KW-1185">Reference proteome</keyword>
<dbReference type="FunCoup" id="A0A2G5CY66">
    <property type="interactions" value="3207"/>
</dbReference>
<gene>
    <name evidence="6" type="ORF">AQUCO_03400259v1</name>
</gene>
<dbReference type="GO" id="GO:0003729">
    <property type="term" value="F:mRNA binding"/>
    <property type="evidence" value="ECO:0007669"/>
    <property type="project" value="TreeGrafter"/>
</dbReference>
<dbReference type="InterPro" id="IPR002075">
    <property type="entry name" value="NTF2_dom"/>
</dbReference>
<feature type="region of interest" description="Disordered" evidence="3">
    <location>
        <begin position="263"/>
        <end position="286"/>
    </location>
</feature>